<feature type="domain" description="TonB-dependent receptor plug" evidence="8">
    <location>
        <begin position="71"/>
        <end position="174"/>
    </location>
</feature>
<dbReference type="InterPro" id="IPR012910">
    <property type="entry name" value="Plug_dom"/>
</dbReference>
<dbReference type="NCBIfam" id="TIGR01782">
    <property type="entry name" value="TonB-Xanth-Caul"/>
    <property type="match status" value="1"/>
</dbReference>
<dbReference type="EMBL" id="CP109967">
    <property type="protein sequence ID" value="WAJ72151.1"/>
    <property type="molecule type" value="Genomic_DNA"/>
</dbReference>
<organism evidence="9 10">
    <name type="scientific">Catenovulum adriaticum</name>
    <dbReference type="NCBI Taxonomy" id="2984846"/>
    <lineage>
        <taxon>Bacteria</taxon>
        <taxon>Pseudomonadati</taxon>
        <taxon>Pseudomonadota</taxon>
        <taxon>Gammaproteobacteria</taxon>
        <taxon>Alteromonadales</taxon>
        <taxon>Alteromonadaceae</taxon>
        <taxon>Catenovulum</taxon>
    </lineage>
</organism>
<feature type="signal peptide" evidence="6">
    <location>
        <begin position="1"/>
        <end position="39"/>
    </location>
</feature>
<dbReference type="InterPro" id="IPR037066">
    <property type="entry name" value="Plug_dom_sf"/>
</dbReference>
<keyword evidence="5" id="KW-0798">TonB box</keyword>
<dbReference type="Pfam" id="PF07715">
    <property type="entry name" value="Plug"/>
    <property type="match status" value="1"/>
</dbReference>
<evidence type="ECO:0000313" key="10">
    <source>
        <dbReference type="Proteomes" id="UP001163726"/>
    </source>
</evidence>
<proteinExistence type="inferred from homology"/>
<dbReference type="Gene3D" id="2.170.130.10">
    <property type="entry name" value="TonB-dependent receptor, plug domain"/>
    <property type="match status" value="1"/>
</dbReference>
<keyword evidence="10" id="KW-1185">Reference proteome</keyword>
<keyword evidence="9" id="KW-0614">Plasmid</keyword>
<reference evidence="9" key="1">
    <citation type="submission" date="2022-10" db="EMBL/GenBank/DDBJ databases">
        <title>Catenovulum adriacola sp. nov. isolated in the Harbour of Susak.</title>
        <authorList>
            <person name="Schoch T."/>
            <person name="Reich S.J."/>
            <person name="Stoeferle S."/>
            <person name="Flaiz M."/>
            <person name="Kazda M."/>
            <person name="Riedel C.U."/>
            <person name="Duerre P."/>
        </authorList>
    </citation>
    <scope>NUCLEOTIDE SEQUENCE</scope>
    <source>
        <strain evidence="9">TS8</strain>
        <plasmid evidence="9">pCadTS8_2</plasmid>
    </source>
</reference>
<evidence type="ECO:0000256" key="1">
    <source>
        <dbReference type="ARBA" id="ARBA00004442"/>
    </source>
</evidence>
<dbReference type="Pfam" id="PF00593">
    <property type="entry name" value="TonB_dep_Rec_b-barrel"/>
    <property type="match status" value="1"/>
</dbReference>
<evidence type="ECO:0000259" key="7">
    <source>
        <dbReference type="Pfam" id="PF00593"/>
    </source>
</evidence>
<evidence type="ECO:0000259" key="8">
    <source>
        <dbReference type="Pfam" id="PF07715"/>
    </source>
</evidence>
<name>A0ABY7AU27_9ALTE</name>
<feature type="chain" id="PRO_5046604868" evidence="6">
    <location>
        <begin position="40"/>
        <end position="1042"/>
    </location>
</feature>
<protein>
    <submittedName>
        <fullName evidence="9">TonB-dependent receptor</fullName>
    </submittedName>
</protein>
<keyword evidence="2 6" id="KW-0732">Signal</keyword>
<sequence>MKKINKNINKDVNTHFNFSLLSKAVSGVLLASAISPAYAQDAQGTEVEAQETETIEVTGTRATMTRSLSEKKNTVAIVDAIAAADFGELPGLSLSDVIENITSVSGHRGKGSASEMSIRGLGPFLGYATFNQRTVTSAGYSRAVNFKKFPSELSDKVVVYKSQQADLIEGGVAGTINVDPLKALDYGKRQVIAEIEGVYNSHTARQDDYSGLGSEFNVSYVDQFRDTGFGDIGFSVGYKVSDSSNPEESVLSSSNMYSCATRLADGTPLAVADDCEDNNDGTNTNVTRENIDDYDKDSIFLVPSSYTFRNQEEEDEREAFVGTVQWQPNADWDVNFDLEYSNNFYFEDRHDFILTSARRELEDHIIGEDHSLLYATGIAKLEAQGYYREEDETYNGLGLNIEHYVNDSLRIEMDLSYSKSWRNRTSWKSRVVTNDYWNYSMDIRNNRLPQLTFLDENRLAEGESGYTGVGVFDPTDPQSWSTENNNGNETTNRYEREMEERFDRIKAVKFDAEYVLDNGFFSTVKAGVRYSEQSLYSDNDDDRAVIPHYDDDYEAGVVQDASEYRVDDTEIGNLLINNCFKDWSNPEWMSSEDGNAISGNTENGTPADQWAQFDGRCGFANISQVGELQADGTYSFVDIGPYDDRRSPGDDLIDENIFAAYAMGNIYTSLFGYDVTGNVGVRMVQTKVESTGYRLPYDITETTQDDGTINYSIGLSGERDEVETIVRKNESLRFLPSANITFHLDDEVLLRGALYRAMSRPNLQDLGAGRVIDDNEDNDITSLSQLINRVDGDNPYIDPLMSENADISLEWYPSEDMYLSTAFYFKKFNANFRSVSLDETLNFRRKADDGTILDDVEVPVVVNSNTYTDEPAYLRGIEFSYQQAFAFLPEPFDGLGTKMSYNYASSSFDNQDGAFGDIYNAEGELEQEGFDFVDSANLFGFSKHVFSGSVYWDIGDFEFRVLYKSRSKYFQPNTGARANRYVEPFEYVDATAKYRFNKNYSLYFKVKNVLDEAQYMTRTTDTTPTLISSSGPKYFLSFKAKF</sequence>
<dbReference type="PROSITE" id="PS00430">
    <property type="entry name" value="TONB_DEPENDENT_REC_1"/>
    <property type="match status" value="1"/>
</dbReference>
<evidence type="ECO:0000256" key="6">
    <source>
        <dbReference type="SAM" id="SignalP"/>
    </source>
</evidence>
<evidence type="ECO:0000256" key="5">
    <source>
        <dbReference type="RuleBase" id="RU003357"/>
    </source>
</evidence>
<comment type="subcellular location">
    <subcellularLocation>
        <location evidence="1 5">Cell outer membrane</location>
    </subcellularLocation>
</comment>
<dbReference type="InterPro" id="IPR036942">
    <property type="entry name" value="Beta-barrel_TonB_sf"/>
</dbReference>
<dbReference type="PANTHER" id="PTHR40980:SF4">
    <property type="entry name" value="TONB-DEPENDENT RECEPTOR-LIKE BETA-BARREL DOMAIN-CONTAINING PROTEIN"/>
    <property type="match status" value="1"/>
</dbReference>
<accession>A0ABY7AU27</accession>
<keyword evidence="3 5" id="KW-0472">Membrane</keyword>
<keyword evidence="9" id="KW-0675">Receptor</keyword>
<dbReference type="InterPro" id="IPR000531">
    <property type="entry name" value="Beta-barrel_TonB"/>
</dbReference>
<dbReference type="Proteomes" id="UP001163726">
    <property type="component" value="Plasmid pCadTS8_2"/>
</dbReference>
<geneLocation type="plasmid" evidence="9 10">
    <name>pCadTS8_2</name>
</geneLocation>
<evidence type="ECO:0000256" key="3">
    <source>
        <dbReference type="ARBA" id="ARBA00023136"/>
    </source>
</evidence>
<dbReference type="InterPro" id="IPR010916">
    <property type="entry name" value="TonB_box_CS"/>
</dbReference>
<evidence type="ECO:0000256" key="4">
    <source>
        <dbReference type="ARBA" id="ARBA00023237"/>
    </source>
</evidence>
<evidence type="ECO:0000313" key="9">
    <source>
        <dbReference type="EMBL" id="WAJ72151.1"/>
    </source>
</evidence>
<gene>
    <name evidence="9" type="ORF">OLW01_17890</name>
</gene>
<dbReference type="SUPFAM" id="SSF56935">
    <property type="entry name" value="Porins"/>
    <property type="match status" value="1"/>
</dbReference>
<evidence type="ECO:0000256" key="2">
    <source>
        <dbReference type="ARBA" id="ARBA00022729"/>
    </source>
</evidence>
<dbReference type="RefSeq" id="WP_268076866.1">
    <property type="nucleotide sequence ID" value="NZ_CP109967.1"/>
</dbReference>
<comment type="similarity">
    <text evidence="5">Belongs to the TonB-dependent receptor family.</text>
</comment>
<keyword evidence="4" id="KW-0998">Cell outer membrane</keyword>
<dbReference type="InterPro" id="IPR010104">
    <property type="entry name" value="TonB_rcpt_bac"/>
</dbReference>
<dbReference type="Gene3D" id="2.40.170.20">
    <property type="entry name" value="TonB-dependent receptor, beta-barrel domain"/>
    <property type="match status" value="1"/>
</dbReference>
<dbReference type="PANTHER" id="PTHR40980">
    <property type="entry name" value="PLUG DOMAIN-CONTAINING PROTEIN"/>
    <property type="match status" value="1"/>
</dbReference>
<feature type="domain" description="TonB-dependent receptor-like beta-barrel" evidence="7">
    <location>
        <begin position="466"/>
        <end position="1009"/>
    </location>
</feature>